<name>A0ABU7ARR0_9TELE</name>
<keyword evidence="3" id="KW-1185">Reference proteome</keyword>
<accession>A0ABU7ARR0</accession>
<keyword evidence="1" id="KW-1133">Transmembrane helix</keyword>
<evidence type="ECO:0000256" key="1">
    <source>
        <dbReference type="SAM" id="Phobius"/>
    </source>
</evidence>
<gene>
    <name evidence="2" type="ORF">ATANTOWER_021140</name>
</gene>
<evidence type="ECO:0000313" key="2">
    <source>
        <dbReference type="EMBL" id="MED6240436.1"/>
    </source>
</evidence>
<keyword evidence="1" id="KW-0472">Membrane</keyword>
<comment type="caution">
    <text evidence="2">The sequence shown here is derived from an EMBL/GenBank/DDBJ whole genome shotgun (WGS) entry which is preliminary data.</text>
</comment>
<feature type="transmembrane region" description="Helical" evidence="1">
    <location>
        <begin position="74"/>
        <end position="92"/>
    </location>
</feature>
<dbReference type="Proteomes" id="UP001345963">
    <property type="component" value="Unassembled WGS sequence"/>
</dbReference>
<sequence length="103" mass="11674">MLGPGQKEMSAVMNFVHKCYISGPQGVTSPQVYSVLLSGNILCECVYVCFVFDRAMLDLPLCNQMMTEIIRSEYPLFVFTFTLTFSAVNLMFRAEHCLAFDHD</sequence>
<organism evidence="2 3">
    <name type="scientific">Ataeniobius toweri</name>
    <dbReference type="NCBI Taxonomy" id="208326"/>
    <lineage>
        <taxon>Eukaryota</taxon>
        <taxon>Metazoa</taxon>
        <taxon>Chordata</taxon>
        <taxon>Craniata</taxon>
        <taxon>Vertebrata</taxon>
        <taxon>Euteleostomi</taxon>
        <taxon>Actinopterygii</taxon>
        <taxon>Neopterygii</taxon>
        <taxon>Teleostei</taxon>
        <taxon>Neoteleostei</taxon>
        <taxon>Acanthomorphata</taxon>
        <taxon>Ovalentaria</taxon>
        <taxon>Atherinomorphae</taxon>
        <taxon>Cyprinodontiformes</taxon>
        <taxon>Goodeidae</taxon>
        <taxon>Ataeniobius</taxon>
    </lineage>
</organism>
<keyword evidence="1" id="KW-0812">Transmembrane</keyword>
<proteinExistence type="predicted"/>
<evidence type="ECO:0000313" key="3">
    <source>
        <dbReference type="Proteomes" id="UP001345963"/>
    </source>
</evidence>
<feature type="transmembrane region" description="Helical" evidence="1">
    <location>
        <begin position="32"/>
        <end position="53"/>
    </location>
</feature>
<reference evidence="2 3" key="1">
    <citation type="submission" date="2021-07" db="EMBL/GenBank/DDBJ databases">
        <authorList>
            <person name="Palmer J.M."/>
        </authorList>
    </citation>
    <scope>NUCLEOTIDE SEQUENCE [LARGE SCALE GENOMIC DNA]</scope>
    <source>
        <strain evidence="2 3">AT_MEX2019</strain>
        <tissue evidence="2">Muscle</tissue>
    </source>
</reference>
<dbReference type="EMBL" id="JAHUTI010024186">
    <property type="protein sequence ID" value="MED6240436.1"/>
    <property type="molecule type" value="Genomic_DNA"/>
</dbReference>
<protein>
    <submittedName>
        <fullName evidence="2">Uncharacterized protein</fullName>
    </submittedName>
</protein>